<feature type="compositionally biased region" description="Polar residues" evidence="1">
    <location>
        <begin position="1085"/>
        <end position="1094"/>
    </location>
</feature>
<dbReference type="InterPro" id="IPR011993">
    <property type="entry name" value="PH-like_dom_sf"/>
</dbReference>
<dbReference type="GeneID" id="4622521"/>
<evidence type="ECO:0000313" key="3">
    <source>
        <dbReference type="EMBL" id="AAS54056.2"/>
    </source>
</evidence>
<dbReference type="OrthoDB" id="5563754at2759"/>
<protein>
    <submittedName>
        <fullName evidence="3">AFR684Cp</fullName>
    </submittedName>
</protein>
<evidence type="ECO:0000313" key="4">
    <source>
        <dbReference type="Proteomes" id="UP000000591"/>
    </source>
</evidence>
<dbReference type="Pfam" id="PF25381">
    <property type="entry name" value="PH_26"/>
    <property type="match status" value="1"/>
</dbReference>
<dbReference type="SMART" id="SM00233">
    <property type="entry name" value="PH"/>
    <property type="match status" value="1"/>
</dbReference>
<feature type="compositionally biased region" description="Polar residues" evidence="1">
    <location>
        <begin position="975"/>
        <end position="984"/>
    </location>
</feature>
<organism evidence="3 4">
    <name type="scientific">Eremothecium gossypii (strain ATCC 10895 / CBS 109.51 / FGSC 9923 / NRRL Y-1056)</name>
    <name type="common">Yeast</name>
    <name type="synonym">Ashbya gossypii</name>
    <dbReference type="NCBI Taxonomy" id="284811"/>
    <lineage>
        <taxon>Eukaryota</taxon>
        <taxon>Fungi</taxon>
        <taxon>Dikarya</taxon>
        <taxon>Ascomycota</taxon>
        <taxon>Saccharomycotina</taxon>
        <taxon>Saccharomycetes</taxon>
        <taxon>Saccharomycetales</taxon>
        <taxon>Saccharomycetaceae</taxon>
        <taxon>Eremothecium</taxon>
    </lineage>
</organism>
<sequence>MKRIFSPGGGVNKTGGRVHEHSASRGESPNDRSRSSSFTRFFGQSRETSSLKMKGSVPSGPSEGTPDVDSMRDISPELVPIITLLSAQMHRRYHEGTFLVLSDLKSDGTAGDRVWREVYGVLIGTQLALWDSSLVAGGVRDAAVLRTKAKPQYINFADSVFRPLGPQDTVTTESSRKLTNTLAVSTTLKNRYFLQFTDVQTMNHWHAAFRLAAFEFTALQEAYTGALLSTRGALLSDIRVILADTKFDYEEWVNVRFGAGMRWKRCYAVITQPSKKKNASKHGEIAFYETDKKIKKKAIAMATVTAATAVYALYPSSPMLVDSSALIKLEGTISLSSKGATNDTDVFILPEKHSAVPGYDTIIRFLVPAMNAFRLYGRPKTLSASKDDTNSLLFSLPALPHVHYLLVEDLLPLVNSASGSWTTQEWRRQIKALLQRRVAAGYQGCGSSSGLSGALSSPALGPLSPTSLSSPHFAPSIAFSPTESNYTFMSSHSRITSLHDNIQRPILNTVASTSDNTLHPNNMLSPAGLAPDALARPSLSKDNSSARDTPGNRLEDPSSSSASHTTQRYSPSSQGTVNRPATQQGTVSSGSPPKSVPYPEEQEPPLGAIPHRTPTPTKESMPEPPSTATNSYDSFARYVDASSGSIKEVGDPKAEYNPRDLYKSRADLVQIYDNYAASPFGRLHNSPGRDSSFMAPPPHAARGSPQSRDSFGAYDEYKGSTQSKQFDISNLRNSSSTHNSNNADGEATARSSSGSLFRGSSVAPLGEDDILDDFYNLSKAISKVGDSEANRKADPTTSGSRPPYDDTPVNVFDPDYVEQQNFILQDHEYVREGTKISEQRPPLGKHAVSYTGPTASQESLYKNDSLSNTVATKWELIPNPGTFQPINEKPPLPKAPGIQNLHDRLQKPEGADAPRRTSLHGNHLISPANRHQSRGPNTSRPHPPAAVQTQKEMPPKLPNLPPHGEYSQLPHNKLMPQTSMSNMPPQAMPIHRPPQQHGISNPYSKQGMPNPYSQTSQRLPAEQQGYMAPNNAPVSGQTGRHMPHSQQRPSQIPTLAPLPKPHPQLHNPVPAGNSYLSHMGAAGLAQQQPAYGRP</sequence>
<evidence type="ECO:0000259" key="2">
    <source>
        <dbReference type="PROSITE" id="PS50003"/>
    </source>
</evidence>
<reference evidence="3 4" key="1">
    <citation type="journal article" date="2004" name="Science">
        <title>The Ashbya gossypii genome as a tool for mapping the ancient Saccharomyces cerevisiae genome.</title>
        <authorList>
            <person name="Dietrich F.S."/>
            <person name="Voegeli S."/>
            <person name="Brachat S."/>
            <person name="Lerch A."/>
            <person name="Gates K."/>
            <person name="Steiner S."/>
            <person name="Mohr C."/>
            <person name="Pohlmann R."/>
            <person name="Luedi P."/>
            <person name="Choi S."/>
            <person name="Wing R.A."/>
            <person name="Flavier A."/>
            <person name="Gaffney T.D."/>
            <person name="Philippsen P."/>
        </authorList>
    </citation>
    <scope>NUCLEOTIDE SEQUENCE [LARGE SCALE GENOMIC DNA]</scope>
    <source>
        <strain evidence="4">ATCC 10895 / CBS 109.51 / FGSC 9923 / NRRL Y-1056</strain>
    </source>
</reference>
<dbReference type="InParanoid" id="Q751Z1"/>
<feature type="compositionally biased region" description="Polar residues" evidence="1">
    <location>
        <begin position="557"/>
        <end position="592"/>
    </location>
</feature>
<feature type="compositionally biased region" description="Polar residues" evidence="1">
    <location>
        <begin position="513"/>
        <end position="524"/>
    </location>
</feature>
<dbReference type="Gene3D" id="2.30.29.30">
    <property type="entry name" value="Pleckstrin-homology domain (PH domain)/Phosphotyrosine-binding domain (PTB)"/>
    <property type="match status" value="1"/>
</dbReference>
<dbReference type="AlphaFoldDB" id="Q751Z1"/>
<accession>Q751Z1</accession>
<gene>
    <name evidence="3" type="ORF">AGOS_AFR684C</name>
</gene>
<feature type="compositionally biased region" description="Polar residues" evidence="1">
    <location>
        <begin position="719"/>
        <end position="743"/>
    </location>
</feature>
<dbReference type="eggNOG" id="ENOG502QPV9">
    <property type="taxonomic scope" value="Eukaryota"/>
</dbReference>
<dbReference type="HOGENOM" id="CLU_006977_1_0_1"/>
<dbReference type="SUPFAM" id="SSF50729">
    <property type="entry name" value="PH domain-like"/>
    <property type="match status" value="1"/>
</dbReference>
<feature type="domain" description="PH" evidence="2">
    <location>
        <begin position="91"/>
        <end position="214"/>
    </location>
</feature>
<feature type="region of interest" description="Disordered" evidence="1">
    <location>
        <begin position="513"/>
        <end position="631"/>
    </location>
</feature>
<dbReference type="FunCoup" id="Q751Z1">
    <property type="interactions" value="248"/>
</dbReference>
<feature type="compositionally biased region" description="Low complexity" evidence="1">
    <location>
        <begin position="35"/>
        <end position="46"/>
    </location>
</feature>
<keyword evidence="4" id="KW-1185">Reference proteome</keyword>
<dbReference type="Proteomes" id="UP000000591">
    <property type="component" value="Chromosome VI"/>
</dbReference>
<feature type="region of interest" description="Disordered" evidence="1">
    <location>
        <begin position="908"/>
        <end position="1094"/>
    </location>
</feature>
<feature type="region of interest" description="Disordered" evidence="1">
    <location>
        <begin position="679"/>
        <end position="757"/>
    </location>
</feature>
<dbReference type="EMBL" id="AE016819">
    <property type="protein sequence ID" value="AAS54056.2"/>
    <property type="molecule type" value="Genomic_DNA"/>
</dbReference>
<reference evidence="4" key="2">
    <citation type="journal article" date="2013" name="G3 (Bethesda)">
        <title>Genomes of Ashbya fungi isolated from insects reveal four mating-type loci, numerous translocations, lack of transposons, and distinct gene duplications.</title>
        <authorList>
            <person name="Dietrich F.S."/>
            <person name="Voegeli S."/>
            <person name="Kuo S."/>
            <person name="Philippsen P."/>
        </authorList>
    </citation>
    <scope>GENOME REANNOTATION</scope>
    <source>
        <strain evidence="4">ATCC 10895 / CBS 109.51 / FGSC 9923 / NRRL Y-1056</strain>
    </source>
</reference>
<feature type="compositionally biased region" description="Polar residues" evidence="1">
    <location>
        <begin position="1032"/>
        <end position="1053"/>
    </location>
</feature>
<evidence type="ECO:0000256" key="1">
    <source>
        <dbReference type="SAM" id="MobiDB-lite"/>
    </source>
</evidence>
<dbReference type="PROSITE" id="PS50003">
    <property type="entry name" value="PH_DOMAIN"/>
    <property type="match status" value="1"/>
</dbReference>
<dbReference type="InterPro" id="IPR001849">
    <property type="entry name" value="PH_domain"/>
</dbReference>
<feature type="region of interest" description="Disordered" evidence="1">
    <location>
        <begin position="1"/>
        <end position="72"/>
    </location>
</feature>
<dbReference type="OMA" id="AYDEYKG"/>
<dbReference type="KEGG" id="ago:AGOS_AFR684C"/>
<dbReference type="RefSeq" id="NP_986232.2">
    <property type="nucleotide sequence ID" value="NM_212368.2"/>
</dbReference>
<dbReference type="InterPro" id="IPR058155">
    <property type="entry name" value="Skg3/CAF120-like_PH"/>
</dbReference>
<feature type="compositionally biased region" description="Basic and acidic residues" evidence="1">
    <location>
        <begin position="17"/>
        <end position="34"/>
    </location>
</feature>
<feature type="region of interest" description="Disordered" evidence="1">
    <location>
        <begin position="785"/>
        <end position="806"/>
    </location>
</feature>
<proteinExistence type="predicted"/>
<feature type="compositionally biased region" description="Basic and acidic residues" evidence="1">
    <location>
        <begin position="785"/>
        <end position="794"/>
    </location>
</feature>
<dbReference type="STRING" id="284811.Q751Z1"/>
<name>Q751Z1_EREGS</name>